<dbReference type="SFLD" id="SFLDS00029">
    <property type="entry name" value="Radical_SAM"/>
    <property type="match status" value="1"/>
</dbReference>
<dbReference type="PROSITE" id="PS51332">
    <property type="entry name" value="B12_BINDING"/>
    <property type="match status" value="1"/>
</dbReference>
<dbReference type="Gene3D" id="3.80.30.20">
    <property type="entry name" value="tm_1862 like domain"/>
    <property type="match status" value="1"/>
</dbReference>
<dbReference type="PROSITE" id="PS51918">
    <property type="entry name" value="RADICAL_SAM"/>
    <property type="match status" value="1"/>
</dbReference>
<proteinExistence type="predicted"/>
<keyword evidence="5" id="KW-0411">Iron-sulfur</keyword>
<keyword evidence="3" id="KW-0479">Metal-binding</keyword>
<evidence type="ECO:0000256" key="2">
    <source>
        <dbReference type="ARBA" id="ARBA00022691"/>
    </source>
</evidence>
<comment type="caution">
    <text evidence="8">The sequence shown here is derived from an EMBL/GenBank/DDBJ whole genome shotgun (WGS) entry which is preliminary data.</text>
</comment>
<dbReference type="SMART" id="SM00729">
    <property type="entry name" value="Elp3"/>
    <property type="match status" value="1"/>
</dbReference>
<evidence type="ECO:0000313" key="8">
    <source>
        <dbReference type="EMBL" id="MEK8051268.1"/>
    </source>
</evidence>
<dbReference type="InterPro" id="IPR051198">
    <property type="entry name" value="BchE-like"/>
</dbReference>
<dbReference type="PANTHER" id="PTHR43409">
    <property type="entry name" value="ANAEROBIC MAGNESIUM-PROTOPORPHYRIN IX MONOMETHYL ESTER CYCLASE-RELATED"/>
    <property type="match status" value="1"/>
</dbReference>
<evidence type="ECO:0000259" key="6">
    <source>
        <dbReference type="PROSITE" id="PS51332"/>
    </source>
</evidence>
<dbReference type="InterPro" id="IPR006158">
    <property type="entry name" value="Cobalamin-bd"/>
</dbReference>
<protein>
    <submittedName>
        <fullName evidence="8">Radical SAM protein</fullName>
    </submittedName>
</protein>
<dbReference type="SUPFAM" id="SSF102114">
    <property type="entry name" value="Radical SAM enzymes"/>
    <property type="match status" value="1"/>
</dbReference>
<keyword evidence="4" id="KW-0408">Iron</keyword>
<accession>A0ABU9CHD4</accession>
<evidence type="ECO:0000256" key="4">
    <source>
        <dbReference type="ARBA" id="ARBA00023004"/>
    </source>
</evidence>
<evidence type="ECO:0000259" key="7">
    <source>
        <dbReference type="PROSITE" id="PS51918"/>
    </source>
</evidence>
<evidence type="ECO:0000313" key="9">
    <source>
        <dbReference type="Proteomes" id="UP001365405"/>
    </source>
</evidence>
<keyword evidence="2" id="KW-0949">S-adenosyl-L-methionine</keyword>
<dbReference type="InterPro" id="IPR023404">
    <property type="entry name" value="rSAM_horseshoe"/>
</dbReference>
<comment type="cofactor">
    <cofactor evidence="1">
        <name>[4Fe-4S] cluster</name>
        <dbReference type="ChEBI" id="CHEBI:49883"/>
    </cofactor>
</comment>
<gene>
    <name evidence="8" type="ORF">AACH10_13540</name>
</gene>
<dbReference type="SFLD" id="SFLDG01082">
    <property type="entry name" value="B12-binding_domain_containing"/>
    <property type="match status" value="1"/>
</dbReference>
<feature type="domain" description="B12-binding" evidence="6">
    <location>
        <begin position="223"/>
        <end position="312"/>
    </location>
</feature>
<reference evidence="8 9" key="1">
    <citation type="submission" date="2024-04" db="EMBL/GenBank/DDBJ databases">
        <title>Novel species of the genus Ideonella isolated from streams.</title>
        <authorList>
            <person name="Lu H."/>
        </authorList>
    </citation>
    <scope>NUCLEOTIDE SEQUENCE [LARGE SCALE GENOMIC DNA]</scope>
    <source>
        <strain evidence="8 9">DXS22W</strain>
    </source>
</reference>
<dbReference type="EMBL" id="JBBUTH010000007">
    <property type="protein sequence ID" value="MEK8051268.1"/>
    <property type="molecule type" value="Genomic_DNA"/>
</dbReference>
<dbReference type="InterPro" id="IPR007197">
    <property type="entry name" value="rSAM"/>
</dbReference>
<name>A0ABU9CHD4_9BURK</name>
<feature type="domain" description="Radical SAM core" evidence="7">
    <location>
        <begin position="369"/>
        <end position="594"/>
    </location>
</feature>
<evidence type="ECO:0000256" key="1">
    <source>
        <dbReference type="ARBA" id="ARBA00001966"/>
    </source>
</evidence>
<keyword evidence="9" id="KW-1185">Reference proteome</keyword>
<dbReference type="Proteomes" id="UP001365405">
    <property type="component" value="Unassembled WGS sequence"/>
</dbReference>
<dbReference type="InterPro" id="IPR058240">
    <property type="entry name" value="rSAM_sf"/>
</dbReference>
<evidence type="ECO:0000256" key="3">
    <source>
        <dbReference type="ARBA" id="ARBA00022723"/>
    </source>
</evidence>
<dbReference type="PANTHER" id="PTHR43409:SF7">
    <property type="entry name" value="BLL1977 PROTEIN"/>
    <property type="match status" value="1"/>
</dbReference>
<dbReference type="RefSeq" id="WP_341410957.1">
    <property type="nucleotide sequence ID" value="NZ_JBBUTH010000007.1"/>
</dbReference>
<dbReference type="Pfam" id="PF04055">
    <property type="entry name" value="Radical_SAM"/>
    <property type="match status" value="1"/>
</dbReference>
<evidence type="ECO:0000256" key="5">
    <source>
        <dbReference type="ARBA" id="ARBA00023014"/>
    </source>
</evidence>
<organism evidence="8 9">
    <name type="scientific">Pseudaquabacterium inlustre</name>
    <dbReference type="NCBI Taxonomy" id="2984192"/>
    <lineage>
        <taxon>Bacteria</taxon>
        <taxon>Pseudomonadati</taxon>
        <taxon>Pseudomonadota</taxon>
        <taxon>Betaproteobacteria</taxon>
        <taxon>Burkholderiales</taxon>
        <taxon>Sphaerotilaceae</taxon>
        <taxon>Pseudaquabacterium</taxon>
    </lineage>
</organism>
<sequence>MSLPASDALACGPGGQPLRVLSVIAPMTQLNTPYPSTAYLTGFLRGRGIAAQQEDLALALALALLSADGLDALKTEAEAQPKRERSDRVAFFLANFARYRAAIGPAVAFLQGRDGTLAQRIAGREFLPEGERFRSLDVYEDPDGGDPMAWAFGALGQTDRAKHLATLFLNDLADVVKDAADPRFEFVRYAESLAQSQASFEPLARALAAPPTLVDRLLQRLTLEAVQRHQPGLVLLSVPFPGAVYAALRIAQTIKARHPQIAIALGGGYVNTELRELAEPRVFDHVDYVTLDAGERPVLALIEHLQGQRGAQRLVRTFRRSADGQRVDYVNWPEPDIPFEDTGTPTWDGLPLHRYLSLLDMLNPMHRLWSDGRWNKLTVAHGCYWKKCSFCDVGLDYIGRYEAASAERLVDRIETIVAETGQTGFHFVDEAAPPKSLKALAAELTRRGTAISWWGNIRFEKSFSRELALAMADSGCIAVTGGLEVASDRLLQKMNKGVSVDQVARVTKAFSDAGILVHAYLMYGFPTQTVQETVDALETVRQLFAEGCIQSGFFHRFACTVHSPVGLDPDAYGIRLKPLPVPDGGRVFARNDVDFTDPTGTDHDLLGVGLRKAIYNFMHGIGLDEDVRAWFDHPVPKARVARHRIAKALAEAG</sequence>
<dbReference type="InterPro" id="IPR006638">
    <property type="entry name" value="Elp3/MiaA/NifB-like_rSAM"/>
</dbReference>